<dbReference type="EMBL" id="CACVAY010000141">
    <property type="protein sequence ID" value="CAA6827711.1"/>
    <property type="molecule type" value="Genomic_DNA"/>
</dbReference>
<proteinExistence type="predicted"/>
<evidence type="ECO:0000313" key="2">
    <source>
        <dbReference type="EMBL" id="CAA6827711.1"/>
    </source>
</evidence>
<accession>A0A6S6UBJ6</accession>
<feature type="signal peptide" evidence="1">
    <location>
        <begin position="1"/>
        <end position="20"/>
    </location>
</feature>
<feature type="chain" id="PRO_5027814361" description="Lipoprotein SmpA/OmlA domain-containing protein" evidence="1">
    <location>
        <begin position="21"/>
        <end position="96"/>
    </location>
</feature>
<reference evidence="2" key="1">
    <citation type="submission" date="2020-01" db="EMBL/GenBank/DDBJ databases">
        <authorList>
            <person name="Meier V. D."/>
            <person name="Meier V D."/>
        </authorList>
    </citation>
    <scope>NUCLEOTIDE SEQUENCE</scope>
    <source>
        <strain evidence="2">HLG_WM_MAG_07</strain>
    </source>
</reference>
<keyword evidence="1" id="KW-0732">Signal</keyword>
<evidence type="ECO:0008006" key="3">
    <source>
        <dbReference type="Google" id="ProtNLM"/>
    </source>
</evidence>
<name>A0A6S6UBJ6_9GAMM</name>
<sequence>MNLKTLLLPLMLILPISSNADVVIIDDMASVIQVSHTPKAGMSKKSVKKQFGKPQRLYTAPGKVTKKNPRISVWTYAGYKVFFENNHVVHTVVRQN</sequence>
<evidence type="ECO:0000256" key="1">
    <source>
        <dbReference type="SAM" id="SignalP"/>
    </source>
</evidence>
<gene>
    <name evidence="2" type="ORF">HELGO_WM8475</name>
</gene>
<organism evidence="2">
    <name type="scientific">uncultured Thiotrichaceae bacterium</name>
    <dbReference type="NCBI Taxonomy" id="298394"/>
    <lineage>
        <taxon>Bacteria</taxon>
        <taxon>Pseudomonadati</taxon>
        <taxon>Pseudomonadota</taxon>
        <taxon>Gammaproteobacteria</taxon>
        <taxon>Thiotrichales</taxon>
        <taxon>Thiotrichaceae</taxon>
        <taxon>environmental samples</taxon>
    </lineage>
</organism>
<dbReference type="AlphaFoldDB" id="A0A6S6UBJ6"/>
<protein>
    <recommendedName>
        <fullName evidence="3">Lipoprotein SmpA/OmlA domain-containing protein</fullName>
    </recommendedName>
</protein>